<dbReference type="EMBL" id="CP044543">
    <property type="protein sequence ID" value="QFI74402.1"/>
    <property type="molecule type" value="Genomic_DNA"/>
</dbReference>
<accession>A0A5P6P7Y5</accession>
<dbReference type="GO" id="GO:0004672">
    <property type="term" value="F:protein kinase activity"/>
    <property type="evidence" value="ECO:0007669"/>
    <property type="project" value="UniProtKB-ARBA"/>
</dbReference>
<evidence type="ECO:0000313" key="3">
    <source>
        <dbReference type="EMBL" id="QFI74402.1"/>
    </source>
</evidence>
<feature type="domain" description="HPt" evidence="2">
    <location>
        <begin position="29"/>
        <end position="102"/>
    </location>
</feature>
<protein>
    <submittedName>
        <fullName evidence="3">Hpt domain-containing protein</fullName>
    </submittedName>
</protein>
<dbReference type="OrthoDB" id="4350941at2"/>
<organism evidence="3 4">
    <name type="scientific">Bradyrhizobium betae</name>
    <dbReference type="NCBI Taxonomy" id="244734"/>
    <lineage>
        <taxon>Bacteria</taxon>
        <taxon>Pseudomonadati</taxon>
        <taxon>Pseudomonadota</taxon>
        <taxon>Alphaproteobacteria</taxon>
        <taxon>Hyphomicrobiales</taxon>
        <taxon>Nitrobacteraceae</taxon>
        <taxon>Bradyrhizobium</taxon>
    </lineage>
</organism>
<dbReference type="GO" id="GO:0000160">
    <property type="term" value="P:phosphorelay signal transduction system"/>
    <property type="evidence" value="ECO:0007669"/>
    <property type="project" value="UniProtKB-KW"/>
</dbReference>
<dbReference type="Gene3D" id="1.20.120.160">
    <property type="entry name" value="HPT domain"/>
    <property type="match status" value="1"/>
</dbReference>
<dbReference type="InterPro" id="IPR036641">
    <property type="entry name" value="HPT_dom_sf"/>
</dbReference>
<dbReference type="Proteomes" id="UP000325641">
    <property type="component" value="Chromosome"/>
</dbReference>
<name>A0A5P6P7Y5_9BRAD</name>
<evidence type="ECO:0000313" key="4">
    <source>
        <dbReference type="Proteomes" id="UP000325641"/>
    </source>
</evidence>
<evidence type="ECO:0000256" key="1">
    <source>
        <dbReference type="ARBA" id="ARBA00023012"/>
    </source>
</evidence>
<dbReference type="AlphaFoldDB" id="A0A5P6P7Y5"/>
<gene>
    <name evidence="3" type="ORF">F8237_19540</name>
</gene>
<dbReference type="InterPro" id="IPR008207">
    <property type="entry name" value="Sig_transdc_His_kin_Hpt_dom"/>
</dbReference>
<keyword evidence="1" id="KW-0902">Two-component regulatory system</keyword>
<dbReference type="KEGG" id="bbet:F8237_19540"/>
<reference evidence="4" key="1">
    <citation type="submission" date="2019-10" db="EMBL/GenBank/DDBJ databases">
        <title>Complete Genome Sequence of Bradyrhizobium betae type strain PL7HG1T.</title>
        <authorList>
            <person name="Bromfield E.S.P."/>
            <person name="Cloutier S."/>
        </authorList>
    </citation>
    <scope>NUCLEOTIDE SEQUENCE [LARGE SCALE GENOMIC DNA]</scope>
    <source>
        <strain evidence="4">PL7HG1</strain>
    </source>
</reference>
<sequence>MYRMTTCPAFEKDTLRLLVSELGPEDTAEVLQAFLDDTGRKIGALAAIPPDPALFRREAHSIKSSAGTFGFLELSGLALSVEQDALRMTPDQLARAAAALGEVFERTADFARSVLLASNMEIAR</sequence>
<proteinExistence type="predicted"/>
<dbReference type="Pfam" id="PF01627">
    <property type="entry name" value="Hpt"/>
    <property type="match status" value="1"/>
</dbReference>
<dbReference type="SUPFAM" id="SSF47226">
    <property type="entry name" value="Histidine-containing phosphotransfer domain, HPT domain"/>
    <property type="match status" value="1"/>
</dbReference>
<evidence type="ECO:0000259" key="2">
    <source>
        <dbReference type="Pfam" id="PF01627"/>
    </source>
</evidence>